<evidence type="ECO:0000313" key="3">
    <source>
        <dbReference type="Proteomes" id="UP000324222"/>
    </source>
</evidence>
<keyword evidence="3" id="KW-1185">Reference proteome</keyword>
<dbReference type="Proteomes" id="UP000324222">
    <property type="component" value="Unassembled WGS sequence"/>
</dbReference>
<name>A0A5B7JMD1_PORTR</name>
<comment type="caution">
    <text evidence="2">The sequence shown here is derived from an EMBL/GenBank/DDBJ whole genome shotgun (WGS) entry which is preliminary data.</text>
</comment>
<protein>
    <submittedName>
        <fullName evidence="2">Uncharacterized protein</fullName>
    </submittedName>
</protein>
<proteinExistence type="predicted"/>
<organism evidence="2 3">
    <name type="scientific">Portunus trituberculatus</name>
    <name type="common">Swimming crab</name>
    <name type="synonym">Neptunus trituberculatus</name>
    <dbReference type="NCBI Taxonomy" id="210409"/>
    <lineage>
        <taxon>Eukaryota</taxon>
        <taxon>Metazoa</taxon>
        <taxon>Ecdysozoa</taxon>
        <taxon>Arthropoda</taxon>
        <taxon>Crustacea</taxon>
        <taxon>Multicrustacea</taxon>
        <taxon>Malacostraca</taxon>
        <taxon>Eumalacostraca</taxon>
        <taxon>Eucarida</taxon>
        <taxon>Decapoda</taxon>
        <taxon>Pleocyemata</taxon>
        <taxon>Brachyura</taxon>
        <taxon>Eubrachyura</taxon>
        <taxon>Portunoidea</taxon>
        <taxon>Portunidae</taxon>
        <taxon>Portuninae</taxon>
        <taxon>Portunus</taxon>
    </lineage>
</organism>
<accession>A0A5B7JMD1</accession>
<feature type="compositionally biased region" description="Basic and acidic residues" evidence="1">
    <location>
        <begin position="42"/>
        <end position="56"/>
    </location>
</feature>
<reference evidence="2 3" key="1">
    <citation type="submission" date="2019-05" db="EMBL/GenBank/DDBJ databases">
        <title>Another draft genome of Portunus trituberculatus and its Hox gene families provides insights of decapod evolution.</title>
        <authorList>
            <person name="Jeong J.-H."/>
            <person name="Song I."/>
            <person name="Kim S."/>
            <person name="Choi T."/>
            <person name="Kim D."/>
            <person name="Ryu S."/>
            <person name="Kim W."/>
        </authorList>
    </citation>
    <scope>NUCLEOTIDE SEQUENCE [LARGE SCALE GENOMIC DNA]</scope>
    <source>
        <tissue evidence="2">Muscle</tissue>
    </source>
</reference>
<evidence type="ECO:0000256" key="1">
    <source>
        <dbReference type="SAM" id="MobiDB-lite"/>
    </source>
</evidence>
<sequence>MHPGHKATLPINDNKSKAVQQARSERRAVVGGPARRPSRWTRYWDERGEGQRRIAPGEETTGNNLHQKLPGHQG</sequence>
<evidence type="ECO:0000313" key="2">
    <source>
        <dbReference type="EMBL" id="MPC94268.1"/>
    </source>
</evidence>
<gene>
    <name evidence="2" type="ORF">E2C01_089430</name>
</gene>
<dbReference type="EMBL" id="VSRR010097870">
    <property type="protein sequence ID" value="MPC94268.1"/>
    <property type="molecule type" value="Genomic_DNA"/>
</dbReference>
<feature type="compositionally biased region" description="Polar residues" evidence="1">
    <location>
        <begin position="11"/>
        <end position="22"/>
    </location>
</feature>
<dbReference type="AlphaFoldDB" id="A0A5B7JMD1"/>
<feature type="region of interest" description="Disordered" evidence="1">
    <location>
        <begin position="1"/>
        <end position="74"/>
    </location>
</feature>